<name>A0ABT6TG23_9BACL</name>
<dbReference type="SUPFAM" id="SSF49695">
    <property type="entry name" value="gamma-Crystallin-like"/>
    <property type="match status" value="1"/>
</dbReference>
<dbReference type="InterPro" id="IPR011024">
    <property type="entry name" value="G_crystallin-like"/>
</dbReference>
<protein>
    <submittedName>
        <fullName evidence="1">Uncharacterized protein</fullName>
    </submittedName>
</protein>
<sequence>MRATISQVYPRLSLFSQKNYKGCRYVWRGNRALRDLRRLYSHLGSLRFFSPSREATLVLFSRPDFQGKFRIYRGTTNIPDLKCLFGGRGPGSLIISRYCLKHEQIKMIRRTGCLPPGFLVV</sequence>
<dbReference type="EMBL" id="JAGRPV010000001">
    <property type="protein sequence ID" value="MDI4645248.1"/>
    <property type="molecule type" value="Genomic_DNA"/>
</dbReference>
<reference evidence="1" key="1">
    <citation type="submission" date="2023-04" db="EMBL/GenBank/DDBJ databases">
        <title>Comparative genomic analysis of Cohnella hashimotonis sp. nov., isolated from the International Space Station.</title>
        <authorList>
            <person name="Venkateswaran K."/>
            <person name="Simpson A."/>
        </authorList>
    </citation>
    <scope>NUCLEOTIDE SEQUENCE</scope>
    <source>
        <strain evidence="1">F6_2S_P_1</strain>
    </source>
</reference>
<comment type="caution">
    <text evidence="1">The sequence shown here is derived from an EMBL/GenBank/DDBJ whole genome shotgun (WGS) entry which is preliminary data.</text>
</comment>
<evidence type="ECO:0000313" key="2">
    <source>
        <dbReference type="Proteomes" id="UP001161691"/>
    </source>
</evidence>
<dbReference type="RefSeq" id="WP_282908198.1">
    <property type="nucleotide sequence ID" value="NZ_JAGRPV010000001.1"/>
</dbReference>
<accession>A0ABT6TG23</accession>
<dbReference type="Gene3D" id="2.60.20.10">
    <property type="entry name" value="Crystallins"/>
    <property type="match status" value="1"/>
</dbReference>
<keyword evidence="2" id="KW-1185">Reference proteome</keyword>
<organism evidence="1 2">
    <name type="scientific">Cohnella hashimotonis</name>
    <dbReference type="NCBI Taxonomy" id="2826895"/>
    <lineage>
        <taxon>Bacteria</taxon>
        <taxon>Bacillati</taxon>
        <taxon>Bacillota</taxon>
        <taxon>Bacilli</taxon>
        <taxon>Bacillales</taxon>
        <taxon>Paenibacillaceae</taxon>
        <taxon>Cohnella</taxon>
    </lineage>
</organism>
<proteinExistence type="predicted"/>
<dbReference type="Proteomes" id="UP001161691">
    <property type="component" value="Unassembled WGS sequence"/>
</dbReference>
<evidence type="ECO:0000313" key="1">
    <source>
        <dbReference type="EMBL" id="MDI4645248.1"/>
    </source>
</evidence>
<gene>
    <name evidence="1" type="ORF">KB449_09765</name>
</gene>